<dbReference type="Proteomes" id="UP000426328">
    <property type="component" value="Chromosome"/>
</dbReference>
<dbReference type="SUPFAM" id="SSF51569">
    <property type="entry name" value="Aldolase"/>
    <property type="match status" value="1"/>
</dbReference>
<dbReference type="GO" id="GO:0019262">
    <property type="term" value="P:N-acetylneuraminate catabolic process"/>
    <property type="evidence" value="ECO:0007669"/>
    <property type="project" value="TreeGrafter"/>
</dbReference>
<dbReference type="GO" id="GO:0008675">
    <property type="term" value="F:2-dehydro-3-deoxy-phosphogluconate aldolase activity"/>
    <property type="evidence" value="ECO:0007669"/>
    <property type="project" value="UniProtKB-ARBA"/>
</dbReference>
<evidence type="ECO:0000313" key="5">
    <source>
        <dbReference type="EMBL" id="MQL54490.1"/>
    </source>
</evidence>
<dbReference type="PANTHER" id="PTHR42849:SF1">
    <property type="entry name" value="N-ACETYLNEURAMINATE LYASE"/>
    <property type="match status" value="1"/>
</dbReference>
<protein>
    <submittedName>
        <fullName evidence="6">Dihydrodipicolinate synthase family protein</fullName>
    </submittedName>
</protein>
<proteinExistence type="predicted"/>
<dbReference type="CDD" id="cd00408">
    <property type="entry name" value="DHDPS-like"/>
    <property type="match status" value="1"/>
</dbReference>
<dbReference type="Gene3D" id="3.20.20.70">
    <property type="entry name" value="Aldolase class I"/>
    <property type="match status" value="1"/>
</dbReference>
<reference evidence="6 7" key="2">
    <citation type="submission" date="2019-10" db="EMBL/GenBank/DDBJ databases">
        <title>Genome Sequences from Six Type Strain Members of the Archaeal Family Sulfolobaceae: Acidianus ambivalens, Acidianus infernus, Metallosphaera prunae, Stygiolobus azoricus, Sulfolobus metallicus, and Sulfurisphaera ohwakuensis.</title>
        <authorList>
            <person name="Counts J.A."/>
            <person name="Kelly R.M."/>
        </authorList>
    </citation>
    <scope>NUCLEOTIDE SEQUENCE [LARGE SCALE GENOMIC DNA]</scope>
    <source>
        <strain evidence="6 7">LEI 10</strain>
    </source>
</reference>
<dbReference type="GO" id="GO:0008747">
    <property type="term" value="F:N-acetylneuraminate lyase activity"/>
    <property type="evidence" value="ECO:0007669"/>
    <property type="project" value="TreeGrafter"/>
</dbReference>
<dbReference type="GO" id="GO:0005829">
    <property type="term" value="C:cytosol"/>
    <property type="evidence" value="ECO:0007669"/>
    <property type="project" value="TreeGrafter"/>
</dbReference>
<dbReference type="Pfam" id="PF00701">
    <property type="entry name" value="DHDPS"/>
    <property type="match status" value="1"/>
</dbReference>
<dbReference type="EMBL" id="WHYS01000001">
    <property type="protein sequence ID" value="MQL54490.1"/>
    <property type="molecule type" value="Genomic_DNA"/>
</dbReference>
<feature type="active site" description="Schiff-base intermediate with substrate" evidence="3">
    <location>
        <position position="157"/>
    </location>
</feature>
<gene>
    <name evidence="6" type="ORF">D1866_10215</name>
    <name evidence="5" type="ORF">GFB69_01655</name>
</gene>
<dbReference type="SMART" id="SM01130">
    <property type="entry name" value="DHDPS"/>
    <property type="match status" value="1"/>
</dbReference>
<evidence type="ECO:0000256" key="4">
    <source>
        <dbReference type="PIRSR" id="PIRSR001365-2"/>
    </source>
</evidence>
<feature type="binding site" evidence="4">
    <location>
        <position position="202"/>
    </location>
    <ligand>
        <name>pyruvate</name>
        <dbReference type="ChEBI" id="CHEBI:15361"/>
    </ligand>
</feature>
<feature type="active site" description="Proton donor/acceptor" evidence="3">
    <location>
        <position position="129"/>
    </location>
</feature>
<feature type="binding site" evidence="4">
    <location>
        <position position="44"/>
    </location>
    <ligand>
        <name>pyruvate</name>
        <dbReference type="ChEBI" id="CHEBI:15361"/>
    </ligand>
</feature>
<dbReference type="KEGG" id="aamb:D1866_10215"/>
<keyword evidence="1" id="KW-0456">Lyase</keyword>
<dbReference type="GeneID" id="42780109"/>
<evidence type="ECO:0000313" key="7">
    <source>
        <dbReference type="Proteomes" id="UP000426328"/>
    </source>
</evidence>
<dbReference type="InterPro" id="IPR002220">
    <property type="entry name" value="DapA-like"/>
</dbReference>
<reference evidence="5 8" key="1">
    <citation type="submission" date="2019-10" db="EMBL/GenBank/DDBJ databases">
        <title>Comparative genomics of sulfur disproportionating microorganisms.</title>
        <authorList>
            <person name="Ward L.M."/>
            <person name="Bertran E."/>
            <person name="Johnston D."/>
        </authorList>
    </citation>
    <scope>NUCLEOTIDE SEQUENCE [LARGE SCALE GENOMIC DNA]</scope>
    <source>
        <strain evidence="5 8">DSM 3772</strain>
    </source>
</reference>
<dbReference type="PIRSF" id="PIRSF001365">
    <property type="entry name" value="DHDPS"/>
    <property type="match status" value="1"/>
</dbReference>
<sequence>MKGLLTALVTPFNSSGDLNLDALDTLIKFDLSRGVDGFWVLGTTGEFNMLSIEEKMQVAKKVIDLAKGKVLLGVNENSTYNSLKLAKYFVDLGVNGIFSVPPIYHKPSEKGLIHYYEDLGKFGEEVYVYNIPSLVGYNIPLTVLQKLVEDGIIQGMKYTTSDFESLINYMRFLKNLNSKFEFLAGNDKFILISLLYGVDGIVSGISNFAPEVVSQLYKNVKEGKITEALKLQEIVDKLVEVTSLADYPSGIKIALRYRGIDVGSSRKPLEENITADSAIYHTLKEFNL</sequence>
<organism evidence="6 7">
    <name type="scientific">Acidianus ambivalens</name>
    <name type="common">Desulfurolobus ambivalens</name>
    <dbReference type="NCBI Taxonomy" id="2283"/>
    <lineage>
        <taxon>Archaea</taxon>
        <taxon>Thermoproteota</taxon>
        <taxon>Thermoprotei</taxon>
        <taxon>Sulfolobales</taxon>
        <taxon>Sulfolobaceae</taxon>
        <taxon>Acidianus</taxon>
    </lineage>
</organism>
<evidence type="ECO:0000256" key="1">
    <source>
        <dbReference type="ARBA" id="ARBA00023239"/>
    </source>
</evidence>
<evidence type="ECO:0000256" key="3">
    <source>
        <dbReference type="PIRSR" id="PIRSR001365-1"/>
    </source>
</evidence>
<evidence type="ECO:0000256" key="2">
    <source>
        <dbReference type="ARBA" id="ARBA00023270"/>
    </source>
</evidence>
<dbReference type="InterPro" id="IPR020625">
    <property type="entry name" value="Schiff_base-form_aldolases_AS"/>
</dbReference>
<evidence type="ECO:0000313" key="8">
    <source>
        <dbReference type="Proteomes" id="UP000474054"/>
    </source>
</evidence>
<accession>A0A650CWX4</accession>
<dbReference type="PANTHER" id="PTHR42849">
    <property type="entry name" value="N-ACETYLNEURAMINATE LYASE"/>
    <property type="match status" value="1"/>
</dbReference>
<evidence type="ECO:0000313" key="6">
    <source>
        <dbReference type="EMBL" id="QGR22303.1"/>
    </source>
</evidence>
<dbReference type="Proteomes" id="UP000474054">
    <property type="component" value="Unassembled WGS sequence"/>
</dbReference>
<dbReference type="AlphaFoldDB" id="A0A650CWX4"/>
<dbReference type="RefSeq" id="WP_152939616.1">
    <property type="nucleotide sequence ID" value="NZ_CP045482.1"/>
</dbReference>
<name>A0A650CWX4_ACIAM</name>
<keyword evidence="7" id="KW-1185">Reference proteome</keyword>
<dbReference type="InterPro" id="IPR013785">
    <property type="entry name" value="Aldolase_TIM"/>
</dbReference>
<keyword evidence="2" id="KW-0704">Schiff base</keyword>
<dbReference type="PRINTS" id="PR00146">
    <property type="entry name" value="DHPICSNTHASE"/>
</dbReference>
<dbReference type="PROSITE" id="PS00666">
    <property type="entry name" value="DHDPS_2"/>
    <property type="match status" value="1"/>
</dbReference>
<dbReference type="EMBL" id="CP045482">
    <property type="protein sequence ID" value="QGR22303.1"/>
    <property type="molecule type" value="Genomic_DNA"/>
</dbReference>